<evidence type="ECO:0000313" key="1">
    <source>
        <dbReference type="EMBL" id="KKM77875.1"/>
    </source>
</evidence>
<proteinExistence type="predicted"/>
<comment type="caution">
    <text evidence="1">The sequence shown here is derived from an EMBL/GenBank/DDBJ whole genome shotgun (WGS) entry which is preliminary data.</text>
</comment>
<name>A0A0F9MM21_9ZZZZ</name>
<dbReference type="EMBL" id="LAZR01008578">
    <property type="protein sequence ID" value="KKM77875.1"/>
    <property type="molecule type" value="Genomic_DNA"/>
</dbReference>
<organism evidence="1">
    <name type="scientific">marine sediment metagenome</name>
    <dbReference type="NCBI Taxonomy" id="412755"/>
    <lineage>
        <taxon>unclassified sequences</taxon>
        <taxon>metagenomes</taxon>
        <taxon>ecological metagenomes</taxon>
    </lineage>
</organism>
<accession>A0A0F9MM21</accession>
<sequence length="127" mass="13839">MTLIPGESTTVGYLGLLNPISSGTAYTNVETLVTNAASQRKTITMIHIFNFHSSAVTVNGYYLPNSSSSVRTPASEDDYKIFEESIDALDFFIYDGTLQLNGQNDTVRLYASTADVINVFAFGAEYS</sequence>
<dbReference type="AlphaFoldDB" id="A0A0F9MM21"/>
<reference evidence="1" key="1">
    <citation type="journal article" date="2015" name="Nature">
        <title>Complex archaea that bridge the gap between prokaryotes and eukaryotes.</title>
        <authorList>
            <person name="Spang A."/>
            <person name="Saw J.H."/>
            <person name="Jorgensen S.L."/>
            <person name="Zaremba-Niedzwiedzka K."/>
            <person name="Martijn J."/>
            <person name="Lind A.E."/>
            <person name="van Eijk R."/>
            <person name="Schleper C."/>
            <person name="Guy L."/>
            <person name="Ettema T.J."/>
        </authorList>
    </citation>
    <scope>NUCLEOTIDE SEQUENCE</scope>
</reference>
<gene>
    <name evidence="1" type="ORF">LCGC14_1365640</name>
</gene>
<protein>
    <submittedName>
        <fullName evidence="1">Uncharacterized protein</fullName>
    </submittedName>
</protein>